<dbReference type="InterPro" id="IPR008978">
    <property type="entry name" value="HSP20-like_chaperone"/>
</dbReference>
<dbReference type="PROSITE" id="PS51203">
    <property type="entry name" value="CS"/>
    <property type="match status" value="1"/>
</dbReference>
<dbReference type="SUPFAM" id="SSF49764">
    <property type="entry name" value="HSP20-like chaperones"/>
    <property type="match status" value="1"/>
</dbReference>
<proteinExistence type="predicted"/>
<dbReference type="Proteomes" id="UP001515480">
    <property type="component" value="Unassembled WGS sequence"/>
</dbReference>
<feature type="domain" description="CS" evidence="1">
    <location>
        <begin position="14"/>
        <end position="102"/>
    </location>
</feature>
<dbReference type="Pfam" id="PF04969">
    <property type="entry name" value="CS"/>
    <property type="match status" value="1"/>
</dbReference>
<dbReference type="PANTHER" id="PTHR12356:SF18">
    <property type="entry name" value="NUDC DOMAIN-CONTAINING PROTEIN 2"/>
    <property type="match status" value="1"/>
</dbReference>
<dbReference type="GO" id="GO:0006457">
    <property type="term" value="P:protein folding"/>
    <property type="evidence" value="ECO:0007669"/>
    <property type="project" value="TreeGrafter"/>
</dbReference>
<evidence type="ECO:0000313" key="3">
    <source>
        <dbReference type="Proteomes" id="UP001515480"/>
    </source>
</evidence>
<dbReference type="AlphaFoldDB" id="A0AB34JSA6"/>
<organism evidence="2 3">
    <name type="scientific">Prymnesium parvum</name>
    <name type="common">Toxic golden alga</name>
    <dbReference type="NCBI Taxonomy" id="97485"/>
    <lineage>
        <taxon>Eukaryota</taxon>
        <taxon>Haptista</taxon>
        <taxon>Haptophyta</taxon>
        <taxon>Prymnesiophyceae</taxon>
        <taxon>Prymnesiales</taxon>
        <taxon>Prymnesiaceae</taxon>
        <taxon>Prymnesium</taxon>
    </lineage>
</organism>
<dbReference type="Gene3D" id="2.60.40.790">
    <property type="match status" value="1"/>
</dbReference>
<dbReference type="InterPro" id="IPR007052">
    <property type="entry name" value="CS_dom"/>
</dbReference>
<protein>
    <recommendedName>
        <fullName evidence="1">CS domain-containing protein</fullName>
    </recommendedName>
</protein>
<accession>A0AB34JSA6</accession>
<dbReference type="CDD" id="cd06467">
    <property type="entry name" value="p23_NUDC_like"/>
    <property type="match status" value="1"/>
</dbReference>
<reference evidence="2 3" key="1">
    <citation type="journal article" date="2024" name="Science">
        <title>Giant polyketide synthase enzymes in the biosynthesis of giant marine polyether toxins.</title>
        <authorList>
            <person name="Fallon T.R."/>
            <person name="Shende V.V."/>
            <person name="Wierzbicki I.H."/>
            <person name="Pendleton A.L."/>
            <person name="Watervoot N.F."/>
            <person name="Auber R.P."/>
            <person name="Gonzalez D.J."/>
            <person name="Wisecaver J.H."/>
            <person name="Moore B.S."/>
        </authorList>
    </citation>
    <scope>NUCLEOTIDE SEQUENCE [LARGE SCALE GENOMIC DNA]</scope>
    <source>
        <strain evidence="2 3">12B1</strain>
    </source>
</reference>
<dbReference type="Gene3D" id="1.20.5.740">
    <property type="entry name" value="Single helix bin"/>
    <property type="match status" value="1"/>
</dbReference>
<keyword evidence="3" id="KW-1185">Reference proteome</keyword>
<comment type="caution">
    <text evidence="2">The sequence shown here is derived from an EMBL/GenBank/DDBJ whole genome shotgun (WGS) entry which is preliminary data.</text>
</comment>
<dbReference type="EMBL" id="JBGBPQ010000005">
    <property type="protein sequence ID" value="KAL1523667.1"/>
    <property type="molecule type" value="Genomic_DNA"/>
</dbReference>
<evidence type="ECO:0000259" key="1">
    <source>
        <dbReference type="PROSITE" id="PS51203"/>
    </source>
</evidence>
<evidence type="ECO:0000313" key="2">
    <source>
        <dbReference type="EMBL" id="KAL1523667.1"/>
    </source>
</evidence>
<sequence>MDKIAYKRLKYEYQGRTIYEWEQSLEDVHMYVQPPAGVTAKMIDCKISATRLTLGIKGNPPFLDEEFENTVNASESYWMMEDGTLHIIFTKGSKGVAWRALVRGHTAVDEYTASEVQKSLMLERFQEENPGMDFSGATFNGAVPDPKTFMGGVGYK</sequence>
<dbReference type="InterPro" id="IPR037898">
    <property type="entry name" value="NudC_fam"/>
</dbReference>
<name>A0AB34JSA6_PRYPA</name>
<dbReference type="GO" id="GO:0051082">
    <property type="term" value="F:unfolded protein binding"/>
    <property type="evidence" value="ECO:0007669"/>
    <property type="project" value="TreeGrafter"/>
</dbReference>
<gene>
    <name evidence="2" type="ORF">AB1Y20_018601</name>
</gene>
<dbReference type="PANTHER" id="PTHR12356">
    <property type="entry name" value="NUCLEAR MOVEMENT PROTEIN NUDC"/>
    <property type="match status" value="1"/>
</dbReference>
<dbReference type="GO" id="GO:0005737">
    <property type="term" value="C:cytoplasm"/>
    <property type="evidence" value="ECO:0007669"/>
    <property type="project" value="TreeGrafter"/>
</dbReference>